<dbReference type="EMBL" id="LAZR01000225">
    <property type="protein sequence ID" value="KKN80768.1"/>
    <property type="molecule type" value="Genomic_DNA"/>
</dbReference>
<comment type="caution">
    <text evidence="1">The sequence shown here is derived from an EMBL/GenBank/DDBJ whole genome shotgun (WGS) entry which is preliminary data.</text>
</comment>
<sequence>MTLATDIASDLATMDGIETVTLYDASADTTDTSVTALRRALSHREVQLGFPAGIEARDVAFHLQANTTAIVPVAGDTITDSGSVVFTILSVSKDTLGTRWRCLCRQEK</sequence>
<reference evidence="1" key="1">
    <citation type="journal article" date="2015" name="Nature">
        <title>Complex archaea that bridge the gap between prokaryotes and eukaryotes.</title>
        <authorList>
            <person name="Spang A."/>
            <person name="Saw J.H."/>
            <person name="Jorgensen S.L."/>
            <person name="Zaremba-Niedzwiedzka K."/>
            <person name="Martijn J."/>
            <person name="Lind A.E."/>
            <person name="van Eijk R."/>
            <person name="Schleper C."/>
            <person name="Guy L."/>
            <person name="Ettema T.J."/>
        </authorList>
    </citation>
    <scope>NUCLEOTIDE SEQUENCE</scope>
</reference>
<name>A0A0F9WPY7_9ZZZZ</name>
<dbReference type="AlphaFoldDB" id="A0A0F9WPY7"/>
<accession>A0A0F9WPY7</accession>
<gene>
    <name evidence="1" type="ORF">LCGC14_0325740</name>
</gene>
<proteinExistence type="predicted"/>
<protein>
    <submittedName>
        <fullName evidence="1">Uncharacterized protein</fullName>
    </submittedName>
</protein>
<evidence type="ECO:0000313" key="1">
    <source>
        <dbReference type="EMBL" id="KKN80768.1"/>
    </source>
</evidence>
<organism evidence="1">
    <name type="scientific">marine sediment metagenome</name>
    <dbReference type="NCBI Taxonomy" id="412755"/>
    <lineage>
        <taxon>unclassified sequences</taxon>
        <taxon>metagenomes</taxon>
        <taxon>ecological metagenomes</taxon>
    </lineage>
</organism>